<dbReference type="PANTHER" id="PTHR22642:SF2">
    <property type="entry name" value="PROTEIN LONG AFTER FAR-RED 3"/>
    <property type="match status" value="1"/>
</dbReference>
<organism evidence="2">
    <name type="scientific">marine sediment metagenome</name>
    <dbReference type="NCBI Taxonomy" id="412755"/>
    <lineage>
        <taxon>unclassified sequences</taxon>
        <taxon>metagenomes</taxon>
        <taxon>ecological metagenomes</taxon>
    </lineage>
</organism>
<dbReference type="EMBL" id="LAZR01042914">
    <property type="protein sequence ID" value="KKL08344.1"/>
    <property type="molecule type" value="Genomic_DNA"/>
</dbReference>
<evidence type="ECO:0000313" key="2">
    <source>
        <dbReference type="EMBL" id="KKL08344.1"/>
    </source>
</evidence>
<dbReference type="InterPro" id="IPR013108">
    <property type="entry name" value="Amidohydro_3"/>
</dbReference>
<dbReference type="CDD" id="cd01300">
    <property type="entry name" value="YtcJ_like"/>
    <property type="match status" value="1"/>
</dbReference>
<dbReference type="Gene3D" id="3.20.20.140">
    <property type="entry name" value="Metal-dependent hydrolases"/>
    <property type="match status" value="1"/>
</dbReference>
<dbReference type="SUPFAM" id="SSF51338">
    <property type="entry name" value="Composite domain of metallo-dependent hydrolases"/>
    <property type="match status" value="1"/>
</dbReference>
<dbReference type="Gene3D" id="2.30.40.10">
    <property type="entry name" value="Urease, subunit C, domain 1"/>
    <property type="match status" value="1"/>
</dbReference>
<evidence type="ECO:0000259" key="1">
    <source>
        <dbReference type="Pfam" id="PF07969"/>
    </source>
</evidence>
<dbReference type="Gene3D" id="3.10.310.70">
    <property type="match status" value="1"/>
</dbReference>
<feature type="domain" description="Amidohydrolase 3" evidence="1">
    <location>
        <begin position="51"/>
        <end position="454"/>
    </location>
</feature>
<proteinExistence type="predicted"/>
<feature type="non-terminal residue" evidence="2">
    <location>
        <position position="456"/>
    </location>
</feature>
<dbReference type="GO" id="GO:0016810">
    <property type="term" value="F:hydrolase activity, acting on carbon-nitrogen (but not peptide) bonds"/>
    <property type="evidence" value="ECO:0007669"/>
    <property type="project" value="InterPro"/>
</dbReference>
<dbReference type="Pfam" id="PF07969">
    <property type="entry name" value="Amidohydro_3"/>
    <property type="match status" value="1"/>
</dbReference>
<dbReference type="AlphaFoldDB" id="A0A0F9AFM9"/>
<dbReference type="InterPro" id="IPR011059">
    <property type="entry name" value="Metal-dep_hydrolase_composite"/>
</dbReference>
<dbReference type="InterPro" id="IPR033932">
    <property type="entry name" value="YtcJ-like"/>
</dbReference>
<sequence>MMFSDLVLYNGKIVTMDSKDSIAEAVAVYFNKIIAVGNSSDIQNVIGKETKVIDLKGRTVIPGLIDSHGHFLTVGSDKKLYVDLSEETGIKSIADIQARLREKASGISEGTWIFGSQEDDSKLIEKRHPFRWELDEASKDHPILITTVGGHFWMANTKAFELAGVTKDTSDPVGGKFDRDPGTGELTGGLHEAAYNILRPEGPPMPTREQAYKGALQILKECASVGLTCIYDLVSEISIRAAIDLKNEGKLPIRVRMDISIELIDPLTRLGIYRGFGDEWLRICGLKYFFDGAISARTAAVSKPYLNKPDFYGVMSTTKEIATNILTKAYERGYRISAHANGDRAIEMYLDIIEELQSKYPRPDPRNRDIHCTVINDRLVKRIKKLGILPTIFGAYPYYHGSKLIPAFGEERLESMFAARSFLDAGVKISAHSDHPCSPYQPLMAIHALVNRKTKF</sequence>
<name>A0A0F9AFM9_9ZZZZ</name>
<gene>
    <name evidence="2" type="ORF">LCGC14_2576800</name>
</gene>
<dbReference type="SUPFAM" id="SSF51556">
    <property type="entry name" value="Metallo-dependent hydrolases"/>
    <property type="match status" value="1"/>
</dbReference>
<dbReference type="InterPro" id="IPR032466">
    <property type="entry name" value="Metal_Hydrolase"/>
</dbReference>
<protein>
    <recommendedName>
        <fullName evidence="1">Amidohydrolase 3 domain-containing protein</fullName>
    </recommendedName>
</protein>
<comment type="caution">
    <text evidence="2">The sequence shown here is derived from an EMBL/GenBank/DDBJ whole genome shotgun (WGS) entry which is preliminary data.</text>
</comment>
<accession>A0A0F9AFM9</accession>
<dbReference type="PANTHER" id="PTHR22642">
    <property type="entry name" value="IMIDAZOLONEPROPIONASE"/>
    <property type="match status" value="1"/>
</dbReference>
<reference evidence="2" key="1">
    <citation type="journal article" date="2015" name="Nature">
        <title>Complex archaea that bridge the gap between prokaryotes and eukaryotes.</title>
        <authorList>
            <person name="Spang A."/>
            <person name="Saw J.H."/>
            <person name="Jorgensen S.L."/>
            <person name="Zaremba-Niedzwiedzka K."/>
            <person name="Martijn J."/>
            <person name="Lind A.E."/>
            <person name="van Eijk R."/>
            <person name="Schleper C."/>
            <person name="Guy L."/>
            <person name="Ettema T.J."/>
        </authorList>
    </citation>
    <scope>NUCLEOTIDE SEQUENCE</scope>
</reference>